<sequence>MEPFMAEQQGYANNNHLENNLPEQDSTGNPVGLDWVKGEISNVLAEARQALEKHLDEPGNPEHLETCLGLASQVHKTLKMLQQGGATLLAEELKKLLEAVSRKGVKDLDDAHECLMQSILQLPGYIEQVVHSGLDRPMPLLPLINEMRSLRGEDTLSRAAFFYPYIPGYPPALSSEQISKLEQSGLSNLLPKIRQKYQVVLAAYLREQQREQQLQFMARIFAKLQNLSWDAPLSPLWEACIALVEGIQSGGIRQTLYITNLLRSVDMQLRAFVANGPSFINTTPDDQLFRGLLYFIAQSDSDGNFGNSLRVRYKLDEALKNSEDSSFIGNEAAIPVIQALNDELAGIKDAFDLYLLATEPDPLILQNQIPIVQQVSDTLSMLGLEEQGQQVRQFRQQLNDLVETGQSSQGHDAETALMTIAAGLLKLETVLNQFVSGQKNDTTPLLNEVFASVIEQARENLKQTKETITEYVDHQFDPAYLQSACDLMRIAHGGLGMTPFTKAANIIRQCADFMMSEWINKKGNLPDKQALENTADVVSAIEYYLDRLTDPGSEHSDAILEMAGESLSKLLIAPSIQDTPEPIENDLSAFANGNLTLVEMEEPEALKPSSKAVFQIDDPLEKLLKPAPEAYLNRQPSGLPDPEQAIEFTSEITLSEPEVKAHELPSPHSPQPGFSPETEPEAEPDLIDDDLLAVFREEADEVQEQLTRLLPEWQQSEDNQTVLTEIRRAFHTLKGSGRMVEASVIGELAWSIENMLNRLIEGTAEFSPDMLNLVFRVNSMLPALLEDYSNNNQLLTPDVLVCMEMADALANGEQYSAPEHPDAPDEDDDDDIAVQFGEVVSSQLSIPESIPESTQDSSPEPADSEQTELSDIDSSEDQLLTVFQTEARDHLKTVEQFIDKVQSTSHHLQISDDVQRAFHTLKGITRMSGFDTLAQLVNALEYHVKEFRVHEIPANEEVTRTLQEGCLLITDALNQLSDNPNELYLDSEGYRSWLDMLHQQLISQPETGQDSPLESTLLPSEGLDVLLLADTYPEHWQHGIDHSQIRQLQDELGTLGHHCREHSLQPVAELSNILKDICHFLDTHTQQLPVPLVAPLQNGFETLLKMLNQIAGQQTPEHPQSVFTELRHALEALLTSAEPHHSVPSETDEQPLNQPSYQLSGQESKDASEFELFELFLEEAFELTEDAHEALESWLKNTAELEPVKELQRLLHSLKGGARMSELPELADLSHALEGFYEFIVASEAAGKTSYDNIPVSLIRASHDHLDQVLQAVQANRPAPAALSYVQKLNEWLEQIQSNQVEPSEQPTTQDVHPLPDYLTRTDQGIVEDLQQDAHVVELQTEISTEDEEPIRLTPDIRIEARLPTTTKLSTPVSQQLQTNREMMRVSAELFEQLINLSGESGINRSRIEQEATEIRHTLDEMETTITRVTEQLKRLDIETQTQILSRHEGDQNAPDFDPLEMDRYSELTQLSRSLMESATDLADLRFAILDRSSETESLLMQQSRTQIQLQDKLMQARMVSFARLLPRLKKITSQVSSELEKPVKLNVQNAEGEMNRTMLDRILAPLEHLIRNAVSHGIESAELRRAAGKPETGQLELIVKREGSDVIVELHDDGAGIDVDAIRTKALEKELIAPEHRLSDTDLIQLILESGFSTAETVTQISGRGVGLDVVNTEIRQMGGSMEIESTRGQGCCFRLRLPFTLSMNRALMVQVGDGLYALPLQSIDGVTTIAPNTLLSCFQNQQPLEYAGEEYQVLFLGQLLGNLEPDIQEGNCPVVLLDRGEQKYALHVDELLGSRDIVVNNLGPQFATLTGVNGATILGDGRVVIIVDPAALIRKFSTQQHSIDLLSHKGLQRSALRKVLIVDDSVTMRKVTSRLLNRQGFDVETARDGVEAMHKLHERQPDILLLDIEMPKMDGFEVATSIRNDERLKDLPIIMITSRTGEKHRSKAAAIGVNEYLGKPFQEVTLLKAIERLIGNDDIQEV</sequence>
<dbReference type="InterPro" id="IPR004105">
    <property type="entry name" value="CheA-like_dim"/>
</dbReference>
<feature type="domain" description="CheW-like" evidence="15">
    <location>
        <begin position="1705"/>
        <end position="1840"/>
    </location>
</feature>
<dbReference type="Gene3D" id="3.30.565.10">
    <property type="entry name" value="Histidine kinase-like ATPase, C-terminal domain"/>
    <property type="match status" value="1"/>
</dbReference>
<dbReference type="PRINTS" id="PR00344">
    <property type="entry name" value="BCTRLSENSOR"/>
</dbReference>
<dbReference type="GO" id="GO:0005737">
    <property type="term" value="C:cytoplasm"/>
    <property type="evidence" value="ECO:0007669"/>
    <property type="project" value="InterPro"/>
</dbReference>
<evidence type="ECO:0000256" key="5">
    <source>
        <dbReference type="ARBA" id="ARBA00022679"/>
    </source>
</evidence>
<dbReference type="InterPro" id="IPR036890">
    <property type="entry name" value="HATPase_C_sf"/>
</dbReference>
<dbReference type="InterPro" id="IPR051315">
    <property type="entry name" value="Bact_Chemotaxis_CheA"/>
</dbReference>
<evidence type="ECO:0000256" key="8">
    <source>
        <dbReference type="ARBA" id="ARBA00035100"/>
    </source>
</evidence>
<dbReference type="InterPro" id="IPR004358">
    <property type="entry name" value="Sig_transdc_His_kin-like_C"/>
</dbReference>
<dbReference type="SUPFAM" id="SSF47226">
    <property type="entry name" value="Histidine-containing phosphotransfer domain, HPT domain"/>
    <property type="match status" value="5"/>
</dbReference>
<dbReference type="PANTHER" id="PTHR43395:SF8">
    <property type="entry name" value="HISTIDINE KINASE"/>
    <property type="match status" value="1"/>
</dbReference>
<accession>A0A081MZP9</accession>
<feature type="coiled-coil region" evidence="11">
    <location>
        <begin position="1405"/>
        <end position="1439"/>
    </location>
</feature>
<dbReference type="Pfam" id="PF01627">
    <property type="entry name" value="Hpt"/>
    <property type="match status" value="3"/>
</dbReference>
<dbReference type="PROSITE" id="PS50851">
    <property type="entry name" value="CHEW"/>
    <property type="match status" value="1"/>
</dbReference>
<dbReference type="Gene3D" id="2.30.30.40">
    <property type="entry name" value="SH3 Domains"/>
    <property type="match status" value="1"/>
</dbReference>
<feature type="region of interest" description="Disordered" evidence="12">
    <location>
        <begin position="843"/>
        <end position="875"/>
    </location>
</feature>
<comment type="function">
    <text evidence="8">Involved in the transmission of sensory signals from the chemoreceptors to the flagellar motors. CheA is autophosphorylated; it can transfer its phosphate group to either CheB or CheY.</text>
</comment>
<keyword evidence="6" id="KW-0418">Kinase</keyword>
<evidence type="ECO:0000313" key="17">
    <source>
        <dbReference type="EMBL" id="KEQ11672.1"/>
    </source>
</evidence>
<evidence type="ECO:0000256" key="1">
    <source>
        <dbReference type="ARBA" id="ARBA00000085"/>
    </source>
</evidence>
<feature type="domain" description="HPt" evidence="16">
    <location>
        <begin position="1165"/>
        <end position="1273"/>
    </location>
</feature>
<evidence type="ECO:0000259" key="13">
    <source>
        <dbReference type="PROSITE" id="PS50109"/>
    </source>
</evidence>
<feature type="modified residue" description="Phosphohistidine" evidence="9">
    <location>
        <position position="919"/>
    </location>
</feature>
<dbReference type="InterPro" id="IPR011006">
    <property type="entry name" value="CheY-like_superfamily"/>
</dbReference>
<dbReference type="FunFam" id="3.30.565.10:FF:000016">
    <property type="entry name" value="Chemotaxis protein CheA, putative"/>
    <property type="match status" value="1"/>
</dbReference>
<evidence type="ECO:0000256" key="4">
    <source>
        <dbReference type="ARBA" id="ARBA00022553"/>
    </source>
</evidence>
<comment type="catalytic activity">
    <reaction evidence="1">
        <text>ATP + protein L-histidine = ADP + protein N-phospho-L-histidine.</text>
        <dbReference type="EC" id="2.7.13.3"/>
    </reaction>
</comment>
<feature type="compositionally biased region" description="Polar residues" evidence="12">
    <location>
        <begin position="843"/>
        <end position="858"/>
    </location>
</feature>
<dbReference type="Pfam" id="PF00072">
    <property type="entry name" value="Response_reg"/>
    <property type="match status" value="1"/>
</dbReference>
<feature type="domain" description="Histidine kinase" evidence="13">
    <location>
        <begin position="1473"/>
        <end position="1703"/>
    </location>
</feature>
<dbReference type="CDD" id="cd00088">
    <property type="entry name" value="HPT"/>
    <property type="match status" value="2"/>
</dbReference>
<dbReference type="InterPro" id="IPR036061">
    <property type="entry name" value="CheW-like_dom_sf"/>
</dbReference>
<dbReference type="SUPFAM" id="SSF55874">
    <property type="entry name" value="ATPase domain of HSP90 chaperone/DNA topoisomerase II/histidine kinase"/>
    <property type="match status" value="1"/>
</dbReference>
<feature type="modified residue" description="4-aspartylphosphate" evidence="10">
    <location>
        <position position="1909"/>
    </location>
</feature>
<gene>
    <name evidence="17" type="ORF">GZ77_24465</name>
</gene>
<dbReference type="InterPro" id="IPR001789">
    <property type="entry name" value="Sig_transdc_resp-reg_receiver"/>
</dbReference>
<feature type="compositionally biased region" description="Polar residues" evidence="12">
    <location>
        <begin position="1150"/>
        <end position="1161"/>
    </location>
</feature>
<dbReference type="EC" id="2.7.13.3" evidence="2"/>
<feature type="domain" description="Response regulatory" evidence="14">
    <location>
        <begin position="1860"/>
        <end position="1976"/>
    </location>
</feature>
<dbReference type="InterPro" id="IPR005467">
    <property type="entry name" value="His_kinase_dom"/>
</dbReference>
<feature type="modified residue" description="Phosphohistidine" evidence="9">
    <location>
        <position position="1212"/>
    </location>
</feature>
<dbReference type="SMART" id="SM00448">
    <property type="entry name" value="REC"/>
    <property type="match status" value="1"/>
</dbReference>
<dbReference type="PROSITE" id="PS50109">
    <property type="entry name" value="HIS_KIN"/>
    <property type="match status" value="1"/>
</dbReference>
<feature type="modified residue" description="Phosphohistidine" evidence="9">
    <location>
        <position position="731"/>
    </location>
</feature>
<feature type="compositionally biased region" description="Acidic residues" evidence="12">
    <location>
        <begin position="862"/>
        <end position="875"/>
    </location>
</feature>
<dbReference type="EMBL" id="JOKG01000006">
    <property type="protein sequence ID" value="KEQ11672.1"/>
    <property type="molecule type" value="Genomic_DNA"/>
</dbReference>
<dbReference type="Pfam" id="PF01584">
    <property type="entry name" value="CheW"/>
    <property type="match status" value="1"/>
</dbReference>
<proteinExistence type="predicted"/>
<keyword evidence="5" id="KW-0808">Transferase</keyword>
<dbReference type="InterPro" id="IPR036641">
    <property type="entry name" value="HPT_dom_sf"/>
</dbReference>
<dbReference type="Pfam" id="PF02518">
    <property type="entry name" value="HATPase_c"/>
    <property type="match status" value="1"/>
</dbReference>
<organism evidence="17 18">
    <name type="scientific">Endozoicomonas montiporae</name>
    <dbReference type="NCBI Taxonomy" id="1027273"/>
    <lineage>
        <taxon>Bacteria</taxon>
        <taxon>Pseudomonadati</taxon>
        <taxon>Pseudomonadota</taxon>
        <taxon>Gammaproteobacteria</taxon>
        <taxon>Oceanospirillales</taxon>
        <taxon>Endozoicomonadaceae</taxon>
        <taxon>Endozoicomonas</taxon>
    </lineage>
</organism>
<dbReference type="eggNOG" id="COG0643">
    <property type="taxonomic scope" value="Bacteria"/>
</dbReference>
<dbReference type="PROSITE" id="PS50110">
    <property type="entry name" value="RESPONSE_REGULATORY"/>
    <property type="match status" value="1"/>
</dbReference>
<dbReference type="InterPro" id="IPR002545">
    <property type="entry name" value="CheW-lke_dom"/>
</dbReference>
<dbReference type="SUPFAM" id="SSF50341">
    <property type="entry name" value="CheW-like"/>
    <property type="match status" value="1"/>
</dbReference>
<dbReference type="Proteomes" id="UP000028006">
    <property type="component" value="Unassembled WGS sequence"/>
</dbReference>
<dbReference type="InterPro" id="IPR058661">
    <property type="entry name" value="FimL_2nd"/>
</dbReference>
<keyword evidence="18" id="KW-1185">Reference proteome</keyword>
<evidence type="ECO:0000256" key="2">
    <source>
        <dbReference type="ARBA" id="ARBA00012438"/>
    </source>
</evidence>
<dbReference type="SMART" id="SM00260">
    <property type="entry name" value="CheW"/>
    <property type="match status" value="1"/>
</dbReference>
<evidence type="ECO:0000313" key="18">
    <source>
        <dbReference type="Proteomes" id="UP000028006"/>
    </source>
</evidence>
<feature type="domain" description="HPt" evidence="16">
    <location>
        <begin position="684"/>
        <end position="788"/>
    </location>
</feature>
<evidence type="ECO:0000259" key="14">
    <source>
        <dbReference type="PROSITE" id="PS50110"/>
    </source>
</evidence>
<dbReference type="SMART" id="SM01231">
    <property type="entry name" value="H-kinase_dim"/>
    <property type="match status" value="1"/>
</dbReference>
<dbReference type="SMART" id="SM00073">
    <property type="entry name" value="HPT"/>
    <property type="match status" value="3"/>
</dbReference>
<evidence type="ECO:0000259" key="15">
    <source>
        <dbReference type="PROSITE" id="PS50851"/>
    </source>
</evidence>
<name>A0A081MZP9_9GAMM</name>
<dbReference type="SMART" id="SM00387">
    <property type="entry name" value="HATPase_c"/>
    <property type="match status" value="1"/>
</dbReference>
<evidence type="ECO:0000256" key="11">
    <source>
        <dbReference type="SAM" id="Coils"/>
    </source>
</evidence>
<keyword evidence="4 10" id="KW-0597">Phosphoprotein</keyword>
<dbReference type="SUPFAM" id="SSF52172">
    <property type="entry name" value="CheY-like"/>
    <property type="match status" value="1"/>
</dbReference>
<feature type="domain" description="HPt" evidence="16">
    <location>
        <begin position="872"/>
        <end position="976"/>
    </location>
</feature>
<dbReference type="InterPro" id="IPR003594">
    <property type="entry name" value="HATPase_dom"/>
</dbReference>
<keyword evidence="7" id="KW-0902">Two-component regulatory system</keyword>
<dbReference type="Pfam" id="PF26379">
    <property type="entry name" value="FimL_2nd"/>
    <property type="match status" value="1"/>
</dbReference>
<evidence type="ECO:0000259" key="16">
    <source>
        <dbReference type="PROSITE" id="PS50894"/>
    </source>
</evidence>
<evidence type="ECO:0000256" key="9">
    <source>
        <dbReference type="PROSITE-ProRule" id="PRU00110"/>
    </source>
</evidence>
<dbReference type="PANTHER" id="PTHR43395">
    <property type="entry name" value="SENSOR HISTIDINE KINASE CHEA"/>
    <property type="match status" value="1"/>
</dbReference>
<dbReference type="CDD" id="cd17546">
    <property type="entry name" value="REC_hyHK_CKI1_RcsC-like"/>
    <property type="match status" value="1"/>
</dbReference>
<dbReference type="GO" id="GO:0000155">
    <property type="term" value="F:phosphorelay sensor kinase activity"/>
    <property type="evidence" value="ECO:0007669"/>
    <property type="project" value="InterPro"/>
</dbReference>
<protein>
    <recommendedName>
        <fullName evidence="3">Chemotaxis protein CheA</fullName>
        <ecNumber evidence="2">2.7.13.3</ecNumber>
    </recommendedName>
</protein>
<dbReference type="Gene3D" id="1.20.120.160">
    <property type="entry name" value="HPT domain"/>
    <property type="match status" value="3"/>
</dbReference>
<evidence type="ECO:0000256" key="12">
    <source>
        <dbReference type="SAM" id="MobiDB-lite"/>
    </source>
</evidence>
<comment type="caution">
    <text evidence="17">The sequence shown here is derived from an EMBL/GenBank/DDBJ whole genome shotgun (WGS) entry which is preliminary data.</text>
</comment>
<dbReference type="eggNOG" id="COG2198">
    <property type="taxonomic scope" value="Bacteria"/>
</dbReference>
<dbReference type="GO" id="GO:0006935">
    <property type="term" value="P:chemotaxis"/>
    <property type="evidence" value="ECO:0007669"/>
    <property type="project" value="InterPro"/>
</dbReference>
<evidence type="ECO:0000256" key="6">
    <source>
        <dbReference type="ARBA" id="ARBA00022777"/>
    </source>
</evidence>
<dbReference type="Gene3D" id="3.40.50.2300">
    <property type="match status" value="1"/>
</dbReference>
<keyword evidence="11" id="KW-0175">Coiled coil</keyword>
<evidence type="ECO:0000256" key="10">
    <source>
        <dbReference type="PROSITE-ProRule" id="PRU00169"/>
    </source>
</evidence>
<feature type="region of interest" description="Disordered" evidence="12">
    <location>
        <begin position="658"/>
        <end position="683"/>
    </location>
</feature>
<evidence type="ECO:0000256" key="7">
    <source>
        <dbReference type="ARBA" id="ARBA00023012"/>
    </source>
</evidence>
<feature type="region of interest" description="Disordered" evidence="12">
    <location>
        <begin position="1137"/>
        <end position="1161"/>
    </location>
</feature>
<dbReference type="InterPro" id="IPR008207">
    <property type="entry name" value="Sig_transdc_His_kin_Hpt_dom"/>
</dbReference>
<reference evidence="17 18" key="1">
    <citation type="submission" date="2014-06" db="EMBL/GenBank/DDBJ databases">
        <title>Whole Genome Sequences of Three Symbiotic Endozoicomonas Bacteria.</title>
        <authorList>
            <person name="Neave M.J."/>
            <person name="Apprill A."/>
            <person name="Voolstra C.R."/>
        </authorList>
    </citation>
    <scope>NUCLEOTIDE SEQUENCE [LARGE SCALE GENOMIC DNA]</scope>
    <source>
        <strain evidence="17 18">LMG 24815</strain>
    </source>
</reference>
<dbReference type="PROSITE" id="PS50894">
    <property type="entry name" value="HPT"/>
    <property type="match status" value="3"/>
</dbReference>
<evidence type="ECO:0000256" key="3">
    <source>
        <dbReference type="ARBA" id="ARBA00021495"/>
    </source>
</evidence>